<evidence type="ECO:0000256" key="7">
    <source>
        <dbReference type="RuleBase" id="RU365068"/>
    </source>
</evidence>
<dbReference type="InterPro" id="IPR001650">
    <property type="entry name" value="Helicase_C-like"/>
</dbReference>
<keyword evidence="1 7" id="KW-0547">Nucleotide-binding</keyword>
<dbReference type="SMART" id="SM00487">
    <property type="entry name" value="DEXDc"/>
    <property type="match status" value="1"/>
</dbReference>
<evidence type="ECO:0000256" key="2">
    <source>
        <dbReference type="ARBA" id="ARBA00022801"/>
    </source>
</evidence>
<evidence type="ECO:0000256" key="5">
    <source>
        <dbReference type="ARBA" id="ARBA00022884"/>
    </source>
</evidence>
<name>A0ABV0STF2_9TELE</name>
<dbReference type="Gene3D" id="3.40.50.300">
    <property type="entry name" value="P-loop containing nucleotide triphosphate hydrolases"/>
    <property type="match status" value="2"/>
</dbReference>
<evidence type="ECO:0000259" key="9">
    <source>
        <dbReference type="PROSITE" id="PS51192"/>
    </source>
</evidence>
<evidence type="ECO:0000259" key="11">
    <source>
        <dbReference type="PROSITE" id="PS51195"/>
    </source>
</evidence>
<feature type="short sequence motif" description="Q motif" evidence="6">
    <location>
        <begin position="213"/>
        <end position="241"/>
    </location>
</feature>
<evidence type="ECO:0000313" key="12">
    <source>
        <dbReference type="EMBL" id="MEQ2223878.1"/>
    </source>
</evidence>
<comment type="function">
    <text evidence="7">RNA helicase.</text>
</comment>
<comment type="caution">
    <text evidence="12">The sequence shown here is derived from an EMBL/GenBank/DDBJ whole genome shotgun (WGS) entry which is preliminary data.</text>
</comment>
<feature type="domain" description="Helicase ATP-binding" evidence="9">
    <location>
        <begin position="245"/>
        <end position="504"/>
    </location>
</feature>
<dbReference type="CDD" id="cd18787">
    <property type="entry name" value="SF2_C_DEAD"/>
    <property type="match status" value="1"/>
</dbReference>
<evidence type="ECO:0000256" key="4">
    <source>
        <dbReference type="ARBA" id="ARBA00022840"/>
    </source>
</evidence>
<dbReference type="InterPro" id="IPR000629">
    <property type="entry name" value="RNA-helicase_DEAD-box_CS"/>
</dbReference>
<organism evidence="12 13">
    <name type="scientific">Ilyodon furcidens</name>
    <name type="common">goldbreast splitfin</name>
    <dbReference type="NCBI Taxonomy" id="33524"/>
    <lineage>
        <taxon>Eukaryota</taxon>
        <taxon>Metazoa</taxon>
        <taxon>Chordata</taxon>
        <taxon>Craniata</taxon>
        <taxon>Vertebrata</taxon>
        <taxon>Euteleostomi</taxon>
        <taxon>Actinopterygii</taxon>
        <taxon>Neopterygii</taxon>
        <taxon>Teleostei</taxon>
        <taxon>Neoteleostei</taxon>
        <taxon>Acanthomorphata</taxon>
        <taxon>Ovalentaria</taxon>
        <taxon>Atherinomorphae</taxon>
        <taxon>Cyprinodontiformes</taxon>
        <taxon>Goodeidae</taxon>
        <taxon>Ilyodon</taxon>
    </lineage>
</organism>
<dbReference type="EC" id="3.6.4.13" evidence="7"/>
<dbReference type="EMBL" id="JAHRIQ010011659">
    <property type="protein sequence ID" value="MEQ2223878.1"/>
    <property type="molecule type" value="Genomic_DNA"/>
</dbReference>
<comment type="similarity">
    <text evidence="7">Belongs to the DEAD box helicase family.</text>
</comment>
<keyword evidence="5 7" id="KW-0694">RNA-binding</keyword>
<feature type="compositionally biased region" description="Polar residues" evidence="8">
    <location>
        <begin position="134"/>
        <end position="144"/>
    </location>
</feature>
<feature type="compositionally biased region" description="Basic and acidic residues" evidence="8">
    <location>
        <begin position="7"/>
        <end position="24"/>
    </location>
</feature>
<dbReference type="InterPro" id="IPR014001">
    <property type="entry name" value="Helicase_ATP-bd"/>
</dbReference>
<comment type="domain">
    <text evidence="7">The Q motif is unique to and characteristic of the DEAD box family of RNA helicases and controls ATP binding and hydrolysis.</text>
</comment>
<dbReference type="PROSITE" id="PS00039">
    <property type="entry name" value="DEAD_ATP_HELICASE"/>
    <property type="match status" value="1"/>
</dbReference>
<feature type="region of interest" description="Disordered" evidence="8">
    <location>
        <begin position="279"/>
        <end position="339"/>
    </location>
</feature>
<dbReference type="Proteomes" id="UP001482620">
    <property type="component" value="Unassembled WGS sequence"/>
</dbReference>
<dbReference type="CDD" id="cd17946">
    <property type="entry name" value="DEADc_DDX24"/>
    <property type="match status" value="1"/>
</dbReference>
<evidence type="ECO:0000259" key="10">
    <source>
        <dbReference type="PROSITE" id="PS51194"/>
    </source>
</evidence>
<dbReference type="PROSITE" id="PS51192">
    <property type="entry name" value="HELICASE_ATP_BIND_1"/>
    <property type="match status" value="1"/>
</dbReference>
<dbReference type="SMART" id="SM00490">
    <property type="entry name" value="HELICc"/>
    <property type="match status" value="1"/>
</dbReference>
<feature type="region of interest" description="Disordered" evidence="8">
    <location>
        <begin position="59"/>
        <end position="214"/>
    </location>
</feature>
<feature type="domain" description="Helicase C-terminal" evidence="10">
    <location>
        <begin position="552"/>
        <end position="697"/>
    </location>
</feature>
<keyword evidence="4 7" id="KW-0067">ATP-binding</keyword>
<comment type="catalytic activity">
    <reaction evidence="7">
        <text>ATP + H2O = ADP + phosphate + H(+)</text>
        <dbReference type="Rhea" id="RHEA:13065"/>
        <dbReference type="ChEBI" id="CHEBI:15377"/>
        <dbReference type="ChEBI" id="CHEBI:15378"/>
        <dbReference type="ChEBI" id="CHEBI:30616"/>
        <dbReference type="ChEBI" id="CHEBI:43474"/>
        <dbReference type="ChEBI" id="CHEBI:456216"/>
        <dbReference type="EC" id="3.6.4.13"/>
    </reaction>
</comment>
<dbReference type="PANTHER" id="PTHR24031">
    <property type="entry name" value="RNA HELICASE"/>
    <property type="match status" value="1"/>
</dbReference>
<evidence type="ECO:0000313" key="13">
    <source>
        <dbReference type="Proteomes" id="UP001482620"/>
    </source>
</evidence>
<dbReference type="InterPro" id="IPR011545">
    <property type="entry name" value="DEAD/DEAH_box_helicase_dom"/>
</dbReference>
<dbReference type="PROSITE" id="PS51195">
    <property type="entry name" value="Q_MOTIF"/>
    <property type="match status" value="1"/>
</dbReference>
<dbReference type="SUPFAM" id="SSF52540">
    <property type="entry name" value="P-loop containing nucleoside triphosphate hydrolases"/>
    <property type="match status" value="2"/>
</dbReference>
<feature type="compositionally biased region" description="Acidic residues" evidence="8">
    <location>
        <begin position="323"/>
        <end position="337"/>
    </location>
</feature>
<keyword evidence="2 7" id="KW-0378">Hydrolase</keyword>
<sequence>MKPKKGKTGDKRVSSVRRSFDMKGKWKPVELDPHLFSQEGLQDLICFEELTSYRLVNSGKAAKEVRKEKKQAKKREAEQAVEEAAEPAKKKKKKKHEKVAANDPETGSCGTNKDVMQESEAPSEEDGENEKETAATSVPAQSSTTDRREKKKKKKKSSQKTDQPAVTEKQTSIKPLSLPEEPRQDQIKPPKKQRKNWTNAALSGSEEKNSDVSAWKDLFVPSAVLEALSRLGFTSPTSIQALALPPAIRDRMDILGAAETGSGKTLAFGIPMIHTILEWKNGSGKTTEPGDTEDPKTGEQQDDSTEPSEEDDEREVDQTNAGSDEDEQGAEGEDQDEQLGCVRVIDDAEFDFKGKVDEGQNRPLLGLVLTPTRELAVQVKHHIDAVAKYTDIQTAIVVGGMAQQKQRRMLKRRPEIIIATPGRLWDLIKERHPHLLNLKQLKCLVIDEADRMVERGHFEELESLLEMLNTTHFNPTRQTFVFSATLTMVHGLPSRVLQKKKKPENRSKLEILMEKVGIKSKPKVIDLTRKEATVESLTETQICCQKDEKDFYLYYFLIQYPGRTMVFANSIECIKRLTALLVILDCSPLALHANMHQKQRLKNLERFAERQNCVLLTTDVAARGLDIPDVQHVIHYQVPRTSETYVHRSGRTARATKEGLSLLLIGPDDVMNFKKISKTLGKDEDLSVFPVENRCMEAIKERVNLARKIEKIEFFNSKEKQHDSWFKQAAKALEVDLDDDLLMGSAREQDANSEQQKMVKGMKKHLKHLISQPIFKDGKCPDQDFRIEEDTEAEERFFTAAERTKAEETGEEAGVR</sequence>
<keyword evidence="3 7" id="KW-0347">Helicase</keyword>
<dbReference type="Pfam" id="PF00270">
    <property type="entry name" value="DEAD"/>
    <property type="match status" value="1"/>
</dbReference>
<proteinExistence type="inferred from homology"/>
<gene>
    <name evidence="12" type="ORF">ILYODFUR_001666</name>
</gene>
<dbReference type="InterPro" id="IPR027417">
    <property type="entry name" value="P-loop_NTPase"/>
</dbReference>
<dbReference type="InterPro" id="IPR014014">
    <property type="entry name" value="RNA_helicase_DEAD_Q_motif"/>
</dbReference>
<accession>A0ABV0STF2</accession>
<feature type="compositionally biased region" description="Basic residues" evidence="8">
    <location>
        <begin position="149"/>
        <end position="158"/>
    </location>
</feature>
<dbReference type="PROSITE" id="PS51194">
    <property type="entry name" value="HELICASE_CTER"/>
    <property type="match status" value="1"/>
</dbReference>
<evidence type="ECO:0000256" key="8">
    <source>
        <dbReference type="SAM" id="MobiDB-lite"/>
    </source>
</evidence>
<evidence type="ECO:0000256" key="3">
    <source>
        <dbReference type="ARBA" id="ARBA00022806"/>
    </source>
</evidence>
<feature type="domain" description="DEAD-box RNA helicase Q" evidence="11">
    <location>
        <begin position="213"/>
        <end position="241"/>
    </location>
</feature>
<keyword evidence="13" id="KW-1185">Reference proteome</keyword>
<evidence type="ECO:0000256" key="6">
    <source>
        <dbReference type="PROSITE-ProRule" id="PRU00552"/>
    </source>
</evidence>
<feature type="compositionally biased region" description="Polar residues" evidence="8">
    <location>
        <begin position="160"/>
        <end position="174"/>
    </location>
</feature>
<feature type="compositionally biased region" description="Acidic residues" evidence="8">
    <location>
        <begin position="300"/>
        <end position="315"/>
    </location>
</feature>
<reference evidence="12 13" key="1">
    <citation type="submission" date="2021-06" db="EMBL/GenBank/DDBJ databases">
        <authorList>
            <person name="Palmer J.M."/>
        </authorList>
    </citation>
    <scope>NUCLEOTIDE SEQUENCE [LARGE SCALE GENOMIC DNA]</scope>
    <source>
        <strain evidence="13">if_2019</strain>
        <tissue evidence="12">Muscle</tissue>
    </source>
</reference>
<evidence type="ECO:0000256" key="1">
    <source>
        <dbReference type="ARBA" id="ARBA00022741"/>
    </source>
</evidence>
<protein>
    <recommendedName>
        <fullName evidence="7">ATP-dependent RNA helicase</fullName>
        <ecNumber evidence="7">3.6.4.13</ecNumber>
    </recommendedName>
</protein>
<dbReference type="Pfam" id="PF00271">
    <property type="entry name" value="Helicase_C"/>
    <property type="match status" value="1"/>
</dbReference>
<feature type="region of interest" description="Disordered" evidence="8">
    <location>
        <begin position="1"/>
        <end position="24"/>
    </location>
</feature>